<dbReference type="PANTHER" id="PTHR47784">
    <property type="entry name" value="STEROL UPTAKE CONTROL PROTEIN 2"/>
    <property type="match status" value="1"/>
</dbReference>
<dbReference type="RefSeq" id="XP_013269398.1">
    <property type="nucleotide sequence ID" value="XM_013413944.1"/>
</dbReference>
<dbReference type="Pfam" id="PF11951">
    <property type="entry name" value="Fungal_trans_2"/>
    <property type="match status" value="1"/>
</dbReference>
<dbReference type="VEuPathDB" id="FungiDB:Z518_08201"/>
<name>A0A0D2FJW4_9EURO</name>
<reference evidence="1 2" key="1">
    <citation type="submission" date="2015-01" db="EMBL/GenBank/DDBJ databases">
        <title>The Genome Sequence of Rhinocladiella mackenzie CBS 650.93.</title>
        <authorList>
            <consortium name="The Broad Institute Genomics Platform"/>
            <person name="Cuomo C."/>
            <person name="de Hoog S."/>
            <person name="Gorbushina A."/>
            <person name="Stielow B."/>
            <person name="Teixiera M."/>
            <person name="Abouelleil A."/>
            <person name="Chapman S.B."/>
            <person name="Priest M."/>
            <person name="Young S.K."/>
            <person name="Wortman J."/>
            <person name="Nusbaum C."/>
            <person name="Birren B."/>
        </authorList>
    </citation>
    <scope>NUCLEOTIDE SEQUENCE [LARGE SCALE GENOMIC DNA]</scope>
    <source>
        <strain evidence="1 2">CBS 650.93</strain>
    </source>
</reference>
<dbReference type="InterPro" id="IPR053157">
    <property type="entry name" value="Sterol_Uptake_Regulator"/>
</dbReference>
<keyword evidence="2" id="KW-1185">Reference proteome</keyword>
<dbReference type="InterPro" id="IPR021858">
    <property type="entry name" value="Fun_TF"/>
</dbReference>
<evidence type="ECO:0000313" key="1">
    <source>
        <dbReference type="EMBL" id="KIX02262.1"/>
    </source>
</evidence>
<evidence type="ECO:0000313" key="2">
    <source>
        <dbReference type="Proteomes" id="UP000053617"/>
    </source>
</evidence>
<dbReference type="AlphaFoldDB" id="A0A0D2FJW4"/>
<dbReference type="STRING" id="1442369.A0A0D2FJW4"/>
<dbReference type="OrthoDB" id="4937900at2759"/>
<evidence type="ECO:0008006" key="3">
    <source>
        <dbReference type="Google" id="ProtNLM"/>
    </source>
</evidence>
<proteinExistence type="predicted"/>
<dbReference type="GeneID" id="25296272"/>
<sequence>MEGMACILDHELTCVYEPLHLDDPQGFVEISQRPRHEATDPSLEPISSNDSLSLLQEPAFGFQHGELMRHFVRSTSTTLAFFVDTKWSWDEEVPLQADTNLFLLHGVLAVSALHICSLQPANPGEYHVMACKHYSRATGLFQSAVRNINKDNSTAILAFSLLVAIFQLNVSRTYNTPASSEVFDPFNAVFALRGAWSLMGMLHPFLMQARVGNLLRQQRLNFIDVPLDEKHAHTLDGLAVLNRSSNSPIPTKMACGQAIGILRKWYSIVAGRPATWFHVVFWPSAVPDEYVTLLQQKSPFSINHIHTLVHWDASQYAEMVSRWMG</sequence>
<dbReference type="Proteomes" id="UP000053617">
    <property type="component" value="Unassembled WGS sequence"/>
</dbReference>
<dbReference type="EMBL" id="KN847480">
    <property type="protein sequence ID" value="KIX02262.1"/>
    <property type="molecule type" value="Genomic_DNA"/>
</dbReference>
<accession>A0A0D2FJW4</accession>
<dbReference type="PANTHER" id="PTHR47784:SF5">
    <property type="entry name" value="STEROL UPTAKE CONTROL PROTEIN 2"/>
    <property type="match status" value="1"/>
</dbReference>
<gene>
    <name evidence="1" type="ORF">Z518_08201</name>
</gene>
<organism evidence="1 2">
    <name type="scientific">Rhinocladiella mackenziei CBS 650.93</name>
    <dbReference type="NCBI Taxonomy" id="1442369"/>
    <lineage>
        <taxon>Eukaryota</taxon>
        <taxon>Fungi</taxon>
        <taxon>Dikarya</taxon>
        <taxon>Ascomycota</taxon>
        <taxon>Pezizomycotina</taxon>
        <taxon>Eurotiomycetes</taxon>
        <taxon>Chaetothyriomycetidae</taxon>
        <taxon>Chaetothyriales</taxon>
        <taxon>Herpotrichiellaceae</taxon>
        <taxon>Rhinocladiella</taxon>
    </lineage>
</organism>
<protein>
    <recommendedName>
        <fullName evidence="3">Transcription factor domain-containing protein</fullName>
    </recommendedName>
</protein>
<dbReference type="HOGENOM" id="CLU_855678_0_0_1"/>
<dbReference type="GO" id="GO:0001228">
    <property type="term" value="F:DNA-binding transcription activator activity, RNA polymerase II-specific"/>
    <property type="evidence" value="ECO:0007669"/>
    <property type="project" value="TreeGrafter"/>
</dbReference>